<evidence type="ECO:0000313" key="4">
    <source>
        <dbReference type="Proteomes" id="UP000774570"/>
    </source>
</evidence>
<feature type="compositionally biased region" description="Low complexity" evidence="1">
    <location>
        <begin position="134"/>
        <end position="157"/>
    </location>
</feature>
<evidence type="ECO:0000256" key="1">
    <source>
        <dbReference type="SAM" id="MobiDB-lite"/>
    </source>
</evidence>
<reference evidence="3 4" key="1">
    <citation type="submission" date="2021-07" db="EMBL/GenBank/DDBJ databases">
        <title>Actinomadura sp. PM05-2 isolated from lichen.</title>
        <authorList>
            <person name="Somphong A."/>
            <person name="Phongsopitanun W."/>
            <person name="Tanasupawat S."/>
            <person name="Peongsungnone V."/>
        </authorList>
    </citation>
    <scope>NUCLEOTIDE SEQUENCE [LARGE SCALE GENOMIC DNA]</scope>
    <source>
        <strain evidence="3 4">PM05-2</strain>
    </source>
</reference>
<accession>A0ABS7FUV0</accession>
<evidence type="ECO:0008006" key="5">
    <source>
        <dbReference type="Google" id="ProtNLM"/>
    </source>
</evidence>
<dbReference type="Proteomes" id="UP000774570">
    <property type="component" value="Unassembled WGS sequence"/>
</dbReference>
<evidence type="ECO:0000313" key="3">
    <source>
        <dbReference type="EMBL" id="MBW8484190.1"/>
    </source>
</evidence>
<name>A0ABS7FUV0_9ACTN</name>
<proteinExistence type="predicted"/>
<comment type="caution">
    <text evidence="3">The sequence shown here is derived from an EMBL/GenBank/DDBJ whole genome shotgun (WGS) entry which is preliminary data.</text>
</comment>
<gene>
    <name evidence="3" type="ORF">K1Y72_17530</name>
</gene>
<dbReference type="EMBL" id="JAIBOA010000010">
    <property type="protein sequence ID" value="MBW8484190.1"/>
    <property type="molecule type" value="Genomic_DNA"/>
</dbReference>
<feature type="chain" id="PRO_5045206865" description="DUF11 domain-containing protein" evidence="2">
    <location>
        <begin position="29"/>
        <end position="157"/>
    </location>
</feature>
<protein>
    <recommendedName>
        <fullName evidence="5">DUF11 domain-containing protein</fullName>
    </recommendedName>
</protein>
<organism evidence="3 4">
    <name type="scientific">Actinomadura parmotrematis</name>
    <dbReference type="NCBI Taxonomy" id="2864039"/>
    <lineage>
        <taxon>Bacteria</taxon>
        <taxon>Bacillati</taxon>
        <taxon>Actinomycetota</taxon>
        <taxon>Actinomycetes</taxon>
        <taxon>Streptosporangiales</taxon>
        <taxon>Thermomonosporaceae</taxon>
        <taxon>Actinomadura</taxon>
    </lineage>
</organism>
<feature type="region of interest" description="Disordered" evidence="1">
    <location>
        <begin position="132"/>
        <end position="157"/>
    </location>
</feature>
<evidence type="ECO:0000256" key="2">
    <source>
        <dbReference type="SAM" id="SignalP"/>
    </source>
</evidence>
<sequence>MRSIITARAAVLAGAFGAALAVAPAAHAAGKVDFAYSAPEVSEEGDNVVWTWTVGAGDGPVEKVVLTHRLTPHLKVASVSKECTVLEAAVRCEYGALKAGQRKRGVLVADIPVGTSGSVQISGRVTWRQGGAPGAATGAATPGVSAASAEPVGAAGA</sequence>
<dbReference type="RefSeq" id="WP_220167419.1">
    <property type="nucleotide sequence ID" value="NZ_JAIBOA010000010.1"/>
</dbReference>
<feature type="signal peptide" evidence="2">
    <location>
        <begin position="1"/>
        <end position="28"/>
    </location>
</feature>
<keyword evidence="4" id="KW-1185">Reference proteome</keyword>
<keyword evidence="2" id="KW-0732">Signal</keyword>